<comment type="caution">
    <text evidence="2">The sequence shown here is derived from an EMBL/GenBank/DDBJ whole genome shotgun (WGS) entry which is preliminary data.</text>
</comment>
<name>A0A226E8G4_FOLCA</name>
<feature type="transmembrane region" description="Helical" evidence="1">
    <location>
        <begin position="201"/>
        <end position="221"/>
    </location>
</feature>
<evidence type="ECO:0000313" key="3">
    <source>
        <dbReference type="Proteomes" id="UP000198287"/>
    </source>
</evidence>
<evidence type="ECO:0000256" key="1">
    <source>
        <dbReference type="SAM" id="Phobius"/>
    </source>
</evidence>
<feature type="transmembrane region" description="Helical" evidence="1">
    <location>
        <begin position="227"/>
        <end position="246"/>
    </location>
</feature>
<organism evidence="2 3">
    <name type="scientific">Folsomia candida</name>
    <name type="common">Springtail</name>
    <dbReference type="NCBI Taxonomy" id="158441"/>
    <lineage>
        <taxon>Eukaryota</taxon>
        <taxon>Metazoa</taxon>
        <taxon>Ecdysozoa</taxon>
        <taxon>Arthropoda</taxon>
        <taxon>Hexapoda</taxon>
        <taxon>Collembola</taxon>
        <taxon>Entomobryomorpha</taxon>
        <taxon>Isotomoidea</taxon>
        <taxon>Isotomidae</taxon>
        <taxon>Proisotominae</taxon>
        <taxon>Folsomia</taxon>
    </lineage>
</organism>
<keyword evidence="1" id="KW-0472">Membrane</keyword>
<gene>
    <name evidence="2" type="ORF">Fcan01_10602</name>
</gene>
<keyword evidence="3" id="KW-1185">Reference proteome</keyword>
<feature type="transmembrane region" description="Helical" evidence="1">
    <location>
        <begin position="90"/>
        <end position="113"/>
    </location>
</feature>
<sequence length="422" mass="47963">MAQVVYQIVDSYYKTFEKFPKLPLIWSRQTHRVIVVLNFKDLIGWGIECVFILGLCVSIPKLVQFIYIVRKYLQLGHYPYQDEFSSPIQLLSVAVSSIGGGGAIVASSFGLLFKREIVQTVNSIYDMEQVLVTRGNILHNRAENYRDKLTPKEALFAQILGYVPLFALYVAPALGIFAVAKGLDPLTFVMDGYFRPDWERYQLAWFLGFKAFSLIMVTAAVISASKIWLAVACIFTCPAWFLPYNIRMLGKDYDAIGSEGIVWIRNVRIYIIMYNTIVIGFARLGPYLAVIALFMLVACGFAITVCNVVTVRMRSYLPITLYPLFPLLVVILTIVLNTVLRFAAECTEISANLIRFWMCDADQRVGAVAGKIHRKRLKAMQPIKLYVGLGRQTRMDISKEFVCLYNQTIIDYTVKALLQFKF</sequence>
<reference evidence="2 3" key="1">
    <citation type="submission" date="2015-12" db="EMBL/GenBank/DDBJ databases">
        <title>The genome of Folsomia candida.</title>
        <authorList>
            <person name="Faddeeva A."/>
            <person name="Derks M.F."/>
            <person name="Anvar Y."/>
            <person name="Smit S."/>
            <person name="Van Straalen N."/>
            <person name="Roelofs D."/>
        </authorList>
    </citation>
    <scope>NUCLEOTIDE SEQUENCE [LARGE SCALE GENOMIC DNA]</scope>
    <source>
        <strain evidence="2 3">VU population</strain>
        <tissue evidence="2">Whole body</tissue>
    </source>
</reference>
<dbReference type="AlphaFoldDB" id="A0A226E8G4"/>
<feature type="transmembrane region" description="Helical" evidence="1">
    <location>
        <begin position="159"/>
        <end position="180"/>
    </location>
</feature>
<proteinExistence type="predicted"/>
<accession>A0A226E8G4</accession>
<protein>
    <submittedName>
        <fullName evidence="2">Uncharacterized protein</fullName>
    </submittedName>
</protein>
<dbReference type="EMBL" id="LNIX01000005">
    <property type="protein sequence ID" value="OXA53769.1"/>
    <property type="molecule type" value="Genomic_DNA"/>
</dbReference>
<keyword evidence="1" id="KW-1133">Transmembrane helix</keyword>
<feature type="transmembrane region" description="Helical" evidence="1">
    <location>
        <begin position="42"/>
        <end position="69"/>
    </location>
</feature>
<dbReference type="Proteomes" id="UP000198287">
    <property type="component" value="Unassembled WGS sequence"/>
</dbReference>
<evidence type="ECO:0000313" key="2">
    <source>
        <dbReference type="EMBL" id="OXA53769.1"/>
    </source>
</evidence>
<feature type="transmembrane region" description="Helical" evidence="1">
    <location>
        <begin position="267"/>
        <end position="284"/>
    </location>
</feature>
<feature type="transmembrane region" description="Helical" evidence="1">
    <location>
        <begin position="290"/>
        <end position="309"/>
    </location>
</feature>
<feature type="transmembrane region" description="Helical" evidence="1">
    <location>
        <begin position="321"/>
        <end position="344"/>
    </location>
</feature>
<keyword evidence="1" id="KW-0812">Transmembrane</keyword>